<evidence type="ECO:0000256" key="5">
    <source>
        <dbReference type="ARBA" id="ARBA00022741"/>
    </source>
</evidence>
<comment type="catalytic activity">
    <reaction evidence="1">
        <text>ATP + protein L-histidine = ADP + protein N-phospho-L-histidine.</text>
        <dbReference type="EC" id="2.7.13.3"/>
    </reaction>
</comment>
<evidence type="ECO:0000256" key="8">
    <source>
        <dbReference type="ARBA" id="ARBA00023012"/>
    </source>
</evidence>
<dbReference type="PROSITE" id="PS50109">
    <property type="entry name" value="HIS_KIN"/>
    <property type="match status" value="1"/>
</dbReference>
<evidence type="ECO:0000256" key="1">
    <source>
        <dbReference type="ARBA" id="ARBA00000085"/>
    </source>
</evidence>
<dbReference type="GO" id="GO:0005524">
    <property type="term" value="F:ATP binding"/>
    <property type="evidence" value="ECO:0007669"/>
    <property type="project" value="UniProtKB-KW"/>
</dbReference>
<dbReference type="InterPro" id="IPR003661">
    <property type="entry name" value="HisK_dim/P_dom"/>
</dbReference>
<keyword evidence="9" id="KW-0175">Coiled coil</keyword>
<dbReference type="SUPFAM" id="SSF47384">
    <property type="entry name" value="Homodimeric domain of signal transducing histidine kinase"/>
    <property type="match status" value="1"/>
</dbReference>
<dbReference type="InterPro" id="IPR004358">
    <property type="entry name" value="Sig_transdc_His_kin-like_C"/>
</dbReference>
<dbReference type="SMART" id="SM00387">
    <property type="entry name" value="HATPase_c"/>
    <property type="match status" value="1"/>
</dbReference>
<dbReference type="SMART" id="SM00388">
    <property type="entry name" value="HisKA"/>
    <property type="match status" value="1"/>
</dbReference>
<dbReference type="PRINTS" id="PR00344">
    <property type="entry name" value="BCTRLSENSOR"/>
</dbReference>
<dbReference type="RefSeq" id="WP_230978203.1">
    <property type="nucleotide sequence ID" value="NZ_JACVXA010000033.1"/>
</dbReference>
<dbReference type="Proteomes" id="UP000609121">
    <property type="component" value="Unassembled WGS sequence"/>
</dbReference>
<evidence type="ECO:0000256" key="7">
    <source>
        <dbReference type="ARBA" id="ARBA00022840"/>
    </source>
</evidence>
<keyword evidence="6 11" id="KW-0418">Kinase</keyword>
<keyword evidence="4" id="KW-0808">Transferase</keyword>
<protein>
    <recommendedName>
        <fullName evidence="2">histidine kinase</fullName>
        <ecNumber evidence="2">2.7.13.3</ecNumber>
    </recommendedName>
</protein>
<name>A0A8J6ZA24_9RHOB</name>
<comment type="caution">
    <text evidence="11">The sequence shown here is derived from an EMBL/GenBank/DDBJ whole genome shotgun (WGS) entry which is preliminary data.</text>
</comment>
<organism evidence="11 12">
    <name type="scientific">Mangrovicoccus algicola</name>
    <dbReference type="NCBI Taxonomy" id="2771008"/>
    <lineage>
        <taxon>Bacteria</taxon>
        <taxon>Pseudomonadati</taxon>
        <taxon>Pseudomonadota</taxon>
        <taxon>Alphaproteobacteria</taxon>
        <taxon>Rhodobacterales</taxon>
        <taxon>Paracoccaceae</taxon>
        <taxon>Mangrovicoccus</taxon>
    </lineage>
</organism>
<dbReference type="Gene3D" id="1.10.287.130">
    <property type="match status" value="1"/>
</dbReference>
<evidence type="ECO:0000256" key="2">
    <source>
        <dbReference type="ARBA" id="ARBA00012438"/>
    </source>
</evidence>
<evidence type="ECO:0000256" key="9">
    <source>
        <dbReference type="SAM" id="Coils"/>
    </source>
</evidence>
<dbReference type="InterPro" id="IPR005467">
    <property type="entry name" value="His_kinase_dom"/>
</dbReference>
<dbReference type="AlphaFoldDB" id="A0A8J6ZA24"/>
<dbReference type="Gene3D" id="3.30.565.10">
    <property type="entry name" value="Histidine kinase-like ATPase, C-terminal domain"/>
    <property type="match status" value="1"/>
</dbReference>
<accession>A0A8J6ZA24</accession>
<evidence type="ECO:0000256" key="3">
    <source>
        <dbReference type="ARBA" id="ARBA00022553"/>
    </source>
</evidence>
<keyword evidence="8" id="KW-0902">Two-component regulatory system</keyword>
<dbReference type="CDD" id="cd00082">
    <property type="entry name" value="HisKA"/>
    <property type="match status" value="1"/>
</dbReference>
<evidence type="ECO:0000259" key="10">
    <source>
        <dbReference type="PROSITE" id="PS50109"/>
    </source>
</evidence>
<dbReference type="InterPro" id="IPR003594">
    <property type="entry name" value="HATPase_dom"/>
</dbReference>
<dbReference type="Pfam" id="PF02518">
    <property type="entry name" value="HATPase_c"/>
    <property type="match status" value="1"/>
</dbReference>
<reference evidence="11" key="1">
    <citation type="submission" date="2020-09" db="EMBL/GenBank/DDBJ databases">
        <title>A novel bacterium of genus Mangrovicoccus, isolated from South China Sea.</title>
        <authorList>
            <person name="Huang H."/>
            <person name="Mo K."/>
            <person name="Hu Y."/>
        </authorList>
    </citation>
    <scope>NUCLEOTIDE SEQUENCE</scope>
    <source>
        <strain evidence="11">HB182678</strain>
    </source>
</reference>
<keyword evidence="12" id="KW-1185">Reference proteome</keyword>
<dbReference type="Pfam" id="PF00512">
    <property type="entry name" value="HisKA"/>
    <property type="match status" value="1"/>
</dbReference>
<dbReference type="GO" id="GO:0000155">
    <property type="term" value="F:phosphorelay sensor kinase activity"/>
    <property type="evidence" value="ECO:0007669"/>
    <property type="project" value="InterPro"/>
</dbReference>
<sequence>AGGLALLAALLGLGLADMRRHRRRLIALRLRQSEVMEQKVRDRTAALAREIEARRRAEADLRAAQATLVQSEKMAALGRMSAAIVHEVSQPLAAMEATLTAAEFGLSRAPEQTAARLQSARGQIRRMQRMTRHLKNFSRQEAAPLSPVPVAEVARSALALARPQADAAGIQLDFSPPAGDPMVNAGHARLEQVLVNLLHNAIAAVEPGDGVVTLAIRQTARNLVLSVRDTGPGIPAELLPRVTEPFFSAHGGEGLGLGLAICFEVVQQFGGRLEIRSDPGAGAEVSVILPLIEDATGREAAE</sequence>
<dbReference type="InterPro" id="IPR036097">
    <property type="entry name" value="HisK_dim/P_sf"/>
</dbReference>
<dbReference type="PANTHER" id="PTHR43065:SF46">
    <property type="entry name" value="C4-DICARBOXYLATE TRANSPORT SENSOR PROTEIN DCTB"/>
    <property type="match status" value="1"/>
</dbReference>
<evidence type="ECO:0000256" key="6">
    <source>
        <dbReference type="ARBA" id="ARBA00022777"/>
    </source>
</evidence>
<keyword evidence="5" id="KW-0547">Nucleotide-binding</keyword>
<gene>
    <name evidence="11" type="ORF">ICN82_11675</name>
</gene>
<evidence type="ECO:0000313" key="11">
    <source>
        <dbReference type="EMBL" id="MBE3638861.1"/>
    </source>
</evidence>
<dbReference type="EMBL" id="JACVXA010000033">
    <property type="protein sequence ID" value="MBE3638861.1"/>
    <property type="molecule type" value="Genomic_DNA"/>
</dbReference>
<feature type="non-terminal residue" evidence="11">
    <location>
        <position position="1"/>
    </location>
</feature>
<dbReference type="EC" id="2.7.13.3" evidence="2"/>
<evidence type="ECO:0000313" key="12">
    <source>
        <dbReference type="Proteomes" id="UP000609121"/>
    </source>
</evidence>
<feature type="domain" description="Histidine kinase" evidence="10">
    <location>
        <begin position="83"/>
        <end position="293"/>
    </location>
</feature>
<proteinExistence type="predicted"/>
<dbReference type="InterPro" id="IPR036890">
    <property type="entry name" value="HATPase_C_sf"/>
</dbReference>
<dbReference type="SUPFAM" id="SSF55874">
    <property type="entry name" value="ATPase domain of HSP90 chaperone/DNA topoisomerase II/histidine kinase"/>
    <property type="match status" value="1"/>
</dbReference>
<keyword evidence="3" id="KW-0597">Phosphoprotein</keyword>
<evidence type="ECO:0000256" key="4">
    <source>
        <dbReference type="ARBA" id="ARBA00022679"/>
    </source>
</evidence>
<dbReference type="PANTHER" id="PTHR43065">
    <property type="entry name" value="SENSOR HISTIDINE KINASE"/>
    <property type="match status" value="1"/>
</dbReference>
<keyword evidence="7" id="KW-0067">ATP-binding</keyword>
<feature type="coiled-coil region" evidence="9">
    <location>
        <begin position="47"/>
        <end position="74"/>
    </location>
</feature>